<dbReference type="AlphaFoldDB" id="A0A6H1UCN7"/>
<dbReference type="KEGG" id="fes:HER31_07895"/>
<keyword evidence="10" id="KW-1006">Bacterial flagellum protein export</keyword>
<dbReference type="Gene3D" id="1.10.287.1700">
    <property type="match status" value="1"/>
</dbReference>
<keyword evidence="12" id="KW-1185">Reference proteome</keyword>
<gene>
    <name evidence="11" type="ORF">HER31_07895</name>
</gene>
<dbReference type="InterPro" id="IPR012823">
    <property type="entry name" value="Flagell_FliJ"/>
</dbReference>
<dbReference type="InterPro" id="IPR053716">
    <property type="entry name" value="Flag_assembly_chemotaxis_eff"/>
</dbReference>
<sequence>MATKALDRLAEQMEQQLHRIGKQRADNQSRLTKLEQVERQIAEFLQQQQGQFNCINQLQNQQQMAIQLLQVSDKNQQKISLLQTERQRLDKLWRYFLQRRQGLRWLIEQRLEQARISENKAEQRQLDELAMRCHQNSGNLDGIW</sequence>
<evidence type="ECO:0000256" key="10">
    <source>
        <dbReference type="ARBA" id="ARBA00023225"/>
    </source>
</evidence>
<dbReference type="RefSeq" id="WP_168660065.1">
    <property type="nucleotide sequence ID" value="NZ_CP051180.1"/>
</dbReference>
<evidence type="ECO:0000256" key="6">
    <source>
        <dbReference type="ARBA" id="ARBA00022500"/>
    </source>
</evidence>
<protein>
    <recommendedName>
        <fullName evidence="3">Flagellar FliJ protein</fullName>
    </recommendedName>
</protein>
<evidence type="ECO:0000256" key="1">
    <source>
        <dbReference type="ARBA" id="ARBA00004413"/>
    </source>
</evidence>
<dbReference type="GO" id="GO:0071973">
    <property type="term" value="P:bacterial-type flagellum-dependent cell motility"/>
    <property type="evidence" value="ECO:0007669"/>
    <property type="project" value="InterPro"/>
</dbReference>
<evidence type="ECO:0000313" key="12">
    <source>
        <dbReference type="Proteomes" id="UP000501602"/>
    </source>
</evidence>
<dbReference type="GO" id="GO:0009288">
    <property type="term" value="C:bacterial-type flagellum"/>
    <property type="evidence" value="ECO:0007669"/>
    <property type="project" value="InterPro"/>
</dbReference>
<keyword evidence="7" id="KW-1005">Bacterial flagellum biogenesis</keyword>
<evidence type="ECO:0000256" key="5">
    <source>
        <dbReference type="ARBA" id="ARBA00022475"/>
    </source>
</evidence>
<keyword evidence="6" id="KW-0145">Chemotaxis</keyword>
<evidence type="ECO:0000256" key="2">
    <source>
        <dbReference type="ARBA" id="ARBA00010004"/>
    </source>
</evidence>
<evidence type="ECO:0000256" key="4">
    <source>
        <dbReference type="ARBA" id="ARBA00022448"/>
    </source>
</evidence>
<evidence type="ECO:0000256" key="8">
    <source>
        <dbReference type="ARBA" id="ARBA00022927"/>
    </source>
</evidence>
<dbReference type="Pfam" id="PF02050">
    <property type="entry name" value="FliJ"/>
    <property type="match status" value="1"/>
</dbReference>
<dbReference type="GO" id="GO:0015031">
    <property type="term" value="P:protein transport"/>
    <property type="evidence" value="ECO:0007669"/>
    <property type="project" value="UniProtKB-KW"/>
</dbReference>
<evidence type="ECO:0000256" key="9">
    <source>
        <dbReference type="ARBA" id="ARBA00023136"/>
    </source>
</evidence>
<dbReference type="Proteomes" id="UP000501602">
    <property type="component" value="Chromosome"/>
</dbReference>
<dbReference type="EMBL" id="CP051180">
    <property type="protein sequence ID" value="QIZ76804.1"/>
    <property type="molecule type" value="Genomic_DNA"/>
</dbReference>
<dbReference type="GO" id="GO:0044781">
    <property type="term" value="P:bacterial-type flagellum organization"/>
    <property type="evidence" value="ECO:0007669"/>
    <property type="project" value="UniProtKB-KW"/>
</dbReference>
<keyword evidence="4" id="KW-0813">Transport</keyword>
<keyword evidence="9" id="KW-0472">Membrane</keyword>
<keyword evidence="8" id="KW-0653">Protein transport</keyword>
<evidence type="ECO:0000256" key="3">
    <source>
        <dbReference type="ARBA" id="ARBA00020392"/>
    </source>
</evidence>
<keyword evidence="5" id="KW-1003">Cell membrane</keyword>
<organism evidence="11 12">
    <name type="scientific">Ferrimonas lipolytica</name>
    <dbReference type="NCBI Taxonomy" id="2724191"/>
    <lineage>
        <taxon>Bacteria</taxon>
        <taxon>Pseudomonadati</taxon>
        <taxon>Pseudomonadota</taxon>
        <taxon>Gammaproteobacteria</taxon>
        <taxon>Alteromonadales</taxon>
        <taxon>Ferrimonadaceae</taxon>
        <taxon>Ferrimonas</taxon>
    </lineage>
</organism>
<dbReference type="GO" id="GO:0005886">
    <property type="term" value="C:plasma membrane"/>
    <property type="evidence" value="ECO:0007669"/>
    <property type="project" value="UniProtKB-SubCell"/>
</dbReference>
<reference evidence="11 12" key="1">
    <citation type="submission" date="2020-04" db="EMBL/GenBank/DDBJ databases">
        <title>Ferrimonas sp. S7 isolated from sea water.</title>
        <authorList>
            <person name="Bae S.S."/>
            <person name="Baek K."/>
        </authorList>
    </citation>
    <scope>NUCLEOTIDE SEQUENCE [LARGE SCALE GENOMIC DNA]</scope>
    <source>
        <strain evidence="11 12">S7</strain>
    </source>
</reference>
<dbReference type="GO" id="GO:0006935">
    <property type="term" value="P:chemotaxis"/>
    <property type="evidence" value="ECO:0007669"/>
    <property type="project" value="UniProtKB-KW"/>
</dbReference>
<comment type="similarity">
    <text evidence="2">Belongs to the FliJ family.</text>
</comment>
<comment type="subcellular location">
    <subcellularLocation>
        <location evidence="1">Cell membrane</location>
        <topology evidence="1">Peripheral membrane protein</topology>
        <orientation evidence="1">Cytoplasmic side</orientation>
    </subcellularLocation>
</comment>
<accession>A0A6H1UCN7</accession>
<name>A0A6H1UCN7_9GAMM</name>
<evidence type="ECO:0000256" key="7">
    <source>
        <dbReference type="ARBA" id="ARBA00022795"/>
    </source>
</evidence>
<evidence type="ECO:0000313" key="11">
    <source>
        <dbReference type="EMBL" id="QIZ76804.1"/>
    </source>
</evidence>
<proteinExistence type="inferred from homology"/>